<organism evidence="2 3">
    <name type="scientific">Oceanisphaera profunda</name>
    <dbReference type="NCBI Taxonomy" id="1416627"/>
    <lineage>
        <taxon>Bacteria</taxon>
        <taxon>Pseudomonadati</taxon>
        <taxon>Pseudomonadota</taxon>
        <taxon>Gammaproteobacteria</taxon>
        <taxon>Aeromonadales</taxon>
        <taxon>Aeromonadaceae</taxon>
        <taxon>Oceanisphaera</taxon>
    </lineage>
</organism>
<reference evidence="2 3" key="1">
    <citation type="journal article" date="2014" name="Int. J. Syst. Evol. Microbiol.">
        <title>Oceanisphaera profunda sp. nov., a marine bacterium isolated from deep-sea sediment, and emended description of the genus Oceanisphaera.</title>
        <authorList>
            <person name="Xu Z."/>
            <person name="Zhang X.Y."/>
            <person name="Su H.N."/>
            <person name="Yu Z.C."/>
            <person name="Liu C."/>
            <person name="Li H."/>
            <person name="Chen X.L."/>
            <person name="Song X.Y."/>
            <person name="Xie B.B."/>
            <person name="Qin Q.L."/>
            <person name="Zhou B.C."/>
            <person name="Shi M."/>
            <person name="Huang Y."/>
            <person name="Zhang Y.Z."/>
        </authorList>
    </citation>
    <scope>NUCLEOTIDE SEQUENCE [LARGE SCALE GENOMIC DNA]</scope>
    <source>
        <strain evidence="2 3">SM1222</strain>
    </source>
</reference>
<evidence type="ECO:0000313" key="3">
    <source>
        <dbReference type="Proteomes" id="UP000243937"/>
    </source>
</evidence>
<gene>
    <name evidence="2" type="ORF">CBP31_01425</name>
</gene>
<evidence type="ECO:0000256" key="1">
    <source>
        <dbReference type="SAM" id="MobiDB-lite"/>
    </source>
</evidence>
<name>A0A1Y0D1S4_9GAMM</name>
<evidence type="ECO:0000313" key="2">
    <source>
        <dbReference type="EMBL" id="ART81458.1"/>
    </source>
</evidence>
<evidence type="ECO:0008006" key="4">
    <source>
        <dbReference type="Google" id="ProtNLM"/>
    </source>
</evidence>
<keyword evidence="3" id="KW-1185">Reference proteome</keyword>
<feature type="region of interest" description="Disordered" evidence="1">
    <location>
        <begin position="56"/>
        <end position="76"/>
    </location>
</feature>
<dbReference type="AlphaFoldDB" id="A0A1Y0D1S4"/>
<accession>A0A1Y0D1S4</accession>
<dbReference type="Proteomes" id="UP000243937">
    <property type="component" value="Chromosome"/>
</dbReference>
<dbReference type="EMBL" id="CP021377">
    <property type="protein sequence ID" value="ART81458.1"/>
    <property type="molecule type" value="Genomic_DNA"/>
</dbReference>
<sequence length="76" mass="8624">MLSCHKATRLMSESQERPLSQFEQLSLALHTVMCNGCRQFERQLPIIRSLAHRFALRPDTTATDPDPQDPVDKDGS</sequence>
<dbReference type="RefSeq" id="WP_087034541.1">
    <property type="nucleotide sequence ID" value="NZ_CP021377.1"/>
</dbReference>
<dbReference type="KEGG" id="opf:CBP31_01425"/>
<proteinExistence type="predicted"/>
<protein>
    <recommendedName>
        <fullName evidence="4">Zinc-finger domain-containing protein</fullName>
    </recommendedName>
</protein>